<feature type="transmembrane region" description="Helical" evidence="1">
    <location>
        <begin position="36"/>
        <end position="54"/>
    </location>
</feature>
<gene>
    <name evidence="2" type="ORF">SAMN02745220_02229</name>
</gene>
<evidence type="ECO:0000256" key="1">
    <source>
        <dbReference type="SAM" id="Phobius"/>
    </source>
</evidence>
<keyword evidence="1" id="KW-0812">Transmembrane</keyword>
<protein>
    <submittedName>
        <fullName evidence="2">Uncharacterized protein</fullName>
    </submittedName>
</protein>
<organism evidence="2 3">
    <name type="scientific">Desulfopila aestuarii DSM 18488</name>
    <dbReference type="NCBI Taxonomy" id="1121416"/>
    <lineage>
        <taxon>Bacteria</taxon>
        <taxon>Pseudomonadati</taxon>
        <taxon>Thermodesulfobacteriota</taxon>
        <taxon>Desulfobulbia</taxon>
        <taxon>Desulfobulbales</taxon>
        <taxon>Desulfocapsaceae</taxon>
        <taxon>Desulfopila</taxon>
    </lineage>
</organism>
<dbReference type="EMBL" id="FRFE01000009">
    <property type="protein sequence ID" value="SHO48266.1"/>
    <property type="molecule type" value="Genomic_DNA"/>
</dbReference>
<dbReference type="RefSeq" id="WP_073613520.1">
    <property type="nucleotide sequence ID" value="NZ_FRFE01000009.1"/>
</dbReference>
<dbReference type="AlphaFoldDB" id="A0A1M7Y6X5"/>
<reference evidence="2 3" key="1">
    <citation type="submission" date="2016-12" db="EMBL/GenBank/DDBJ databases">
        <authorList>
            <person name="Song W.-J."/>
            <person name="Kurnit D.M."/>
        </authorList>
    </citation>
    <scope>NUCLEOTIDE SEQUENCE [LARGE SCALE GENOMIC DNA]</scope>
    <source>
        <strain evidence="2 3">DSM 18488</strain>
    </source>
</reference>
<sequence length="60" mass="7055">MIVVICYIILALLFLLLATGKFKPKSWQDLPERKIQLIRFGCFFFFVVITLNLIGKMFEN</sequence>
<keyword evidence="1" id="KW-0472">Membrane</keyword>
<dbReference type="Proteomes" id="UP000184603">
    <property type="component" value="Unassembled WGS sequence"/>
</dbReference>
<keyword evidence="1" id="KW-1133">Transmembrane helix</keyword>
<evidence type="ECO:0000313" key="2">
    <source>
        <dbReference type="EMBL" id="SHO48266.1"/>
    </source>
</evidence>
<proteinExistence type="predicted"/>
<dbReference type="OrthoDB" id="9968631at2"/>
<keyword evidence="3" id="KW-1185">Reference proteome</keyword>
<evidence type="ECO:0000313" key="3">
    <source>
        <dbReference type="Proteomes" id="UP000184603"/>
    </source>
</evidence>
<accession>A0A1M7Y6X5</accession>
<name>A0A1M7Y6X5_9BACT</name>